<dbReference type="OrthoDB" id="3023047at2759"/>
<feature type="compositionally biased region" description="Acidic residues" evidence="1">
    <location>
        <begin position="108"/>
        <end position="127"/>
    </location>
</feature>
<reference evidence="3" key="1">
    <citation type="journal article" date="2017" name="Nat. Ecol. Evol.">
        <title>Genome expansion and lineage-specific genetic innovations in the forest pathogenic fungi Armillaria.</title>
        <authorList>
            <person name="Sipos G."/>
            <person name="Prasanna A.N."/>
            <person name="Walter M.C."/>
            <person name="O'Connor E."/>
            <person name="Balint B."/>
            <person name="Krizsan K."/>
            <person name="Kiss B."/>
            <person name="Hess J."/>
            <person name="Varga T."/>
            <person name="Slot J."/>
            <person name="Riley R."/>
            <person name="Boka B."/>
            <person name="Rigling D."/>
            <person name="Barry K."/>
            <person name="Lee J."/>
            <person name="Mihaltcheva S."/>
            <person name="LaButti K."/>
            <person name="Lipzen A."/>
            <person name="Waldron R."/>
            <person name="Moloney N.M."/>
            <person name="Sperisen C."/>
            <person name="Kredics L."/>
            <person name="Vagvoelgyi C."/>
            <person name="Patrignani A."/>
            <person name="Fitzpatrick D."/>
            <person name="Nagy I."/>
            <person name="Doyle S."/>
            <person name="Anderson J.B."/>
            <person name="Grigoriev I.V."/>
            <person name="Gueldener U."/>
            <person name="Muensterkoetter M."/>
            <person name="Nagy L.G."/>
        </authorList>
    </citation>
    <scope>NUCLEOTIDE SEQUENCE [LARGE SCALE GENOMIC DNA]</scope>
    <source>
        <strain evidence="3">C18/9</strain>
    </source>
</reference>
<gene>
    <name evidence="2" type="ORF">ARMOST_09870</name>
</gene>
<protein>
    <submittedName>
        <fullName evidence="2">Uncharacterized protein</fullName>
    </submittedName>
</protein>
<evidence type="ECO:0000313" key="2">
    <source>
        <dbReference type="EMBL" id="SJL06529.1"/>
    </source>
</evidence>
<feature type="region of interest" description="Disordered" evidence="1">
    <location>
        <begin position="1"/>
        <end position="143"/>
    </location>
</feature>
<dbReference type="Proteomes" id="UP000219338">
    <property type="component" value="Unassembled WGS sequence"/>
</dbReference>
<feature type="compositionally biased region" description="Polar residues" evidence="1">
    <location>
        <begin position="8"/>
        <end position="17"/>
    </location>
</feature>
<name>A0A284RCQ7_ARMOS</name>
<accession>A0A284RCQ7</accession>
<proteinExistence type="predicted"/>
<keyword evidence="3" id="KW-1185">Reference proteome</keyword>
<evidence type="ECO:0000313" key="3">
    <source>
        <dbReference type="Proteomes" id="UP000219338"/>
    </source>
</evidence>
<organism evidence="2 3">
    <name type="scientific">Armillaria ostoyae</name>
    <name type="common">Armillaria root rot fungus</name>
    <dbReference type="NCBI Taxonomy" id="47428"/>
    <lineage>
        <taxon>Eukaryota</taxon>
        <taxon>Fungi</taxon>
        <taxon>Dikarya</taxon>
        <taxon>Basidiomycota</taxon>
        <taxon>Agaricomycotina</taxon>
        <taxon>Agaricomycetes</taxon>
        <taxon>Agaricomycetidae</taxon>
        <taxon>Agaricales</taxon>
        <taxon>Marasmiineae</taxon>
        <taxon>Physalacriaceae</taxon>
        <taxon>Armillaria</taxon>
    </lineage>
</organism>
<feature type="region of interest" description="Disordered" evidence="1">
    <location>
        <begin position="163"/>
        <end position="214"/>
    </location>
</feature>
<dbReference type="EMBL" id="FUEG01000007">
    <property type="protein sequence ID" value="SJL06529.1"/>
    <property type="molecule type" value="Genomic_DNA"/>
</dbReference>
<dbReference type="AlphaFoldDB" id="A0A284RCQ7"/>
<feature type="compositionally biased region" description="Basic and acidic residues" evidence="1">
    <location>
        <begin position="95"/>
        <end position="107"/>
    </location>
</feature>
<sequence>MSSDKENNASPESSALTKRTKSGWLVQMPQRSRPEGAPSLQRRPPSPIVIHSSPKPLRRKAKSEEDELAELASAFKRQRQSAPATNVASDVFGSRSERREDIPRNDEDSWSEGSENDSAEGSSDMEEKEMHQEILSTGDVDVPAMRRANEQRNWALFNVPASPTMGGGANRDPYGESANHRAPPVLPSGTPTHPNSLRAPNEHFTAGHGPAQQGSIVTGSLSGGPAGMRDFINLYISLEGADGKEHPHIEYDISMSRASIGEALRQILAQGGRTARALKQMDHSLFMVSTSTHSLCRRNGGGDDLSFWEIAALDQVLSQESSHYNTPLRSCRECTETSTVIQETELLRSNLFVIYVHKTSSDAAMPTASGATLAGAPVDAAVWQMWDSTFLPTIHSLSPLFDQSYNEPFKIYLAVHLVMSIAEQISSDKKSMHMGADGRLPGILDWLSARVGTHGLNIFSRKLLGLA</sequence>
<evidence type="ECO:0000256" key="1">
    <source>
        <dbReference type="SAM" id="MobiDB-lite"/>
    </source>
</evidence>